<evidence type="ECO:0000256" key="8">
    <source>
        <dbReference type="ARBA" id="ARBA00023008"/>
    </source>
</evidence>
<evidence type="ECO:0000256" key="7">
    <source>
        <dbReference type="ARBA" id="ARBA00022833"/>
    </source>
</evidence>
<dbReference type="Pfam" id="PF02578">
    <property type="entry name" value="Cu-oxidase_4"/>
    <property type="match status" value="1"/>
</dbReference>
<evidence type="ECO:0000256" key="6">
    <source>
        <dbReference type="ARBA" id="ARBA00022801"/>
    </source>
</evidence>
<evidence type="ECO:0000313" key="12">
    <source>
        <dbReference type="EMBL" id="NYJ79259.1"/>
    </source>
</evidence>
<dbReference type="CDD" id="cd16833">
    <property type="entry name" value="YfiH"/>
    <property type="match status" value="1"/>
</dbReference>
<keyword evidence="13" id="KW-1185">Reference proteome</keyword>
<dbReference type="PANTHER" id="PTHR30616:SF2">
    <property type="entry name" value="PURINE NUCLEOSIDE PHOSPHORYLASE LACC1"/>
    <property type="match status" value="1"/>
</dbReference>
<keyword evidence="8" id="KW-0186">Copper</keyword>
<name>A0A7Z0GNH6_9MICC</name>
<sequence length="233" mass="24277">MTADGEVHVAFTSVRAGNLARHVGEQQRDAVASRRRGLEAHMGVGSGTLRFLDQVHSALVLDAAEHPADSAHAPTGDAWISRGGAEPLAVMVADCLPVLLVGQGQGSAPLITGAAHAGREGLIGGVLENTVTAMREHGAESVQAWVGPGVCGSCYEVPAAMHEELGTVRPALASQTTWGTPALDLRSEAEEILRELGAGIAELAGCTLEDETLYSHRRAPGEGRFAGLVWRAR</sequence>
<evidence type="ECO:0000256" key="11">
    <source>
        <dbReference type="ARBA" id="ARBA00049893"/>
    </source>
</evidence>
<comment type="function">
    <text evidence="2">Purine nucleoside enzyme that catalyzes the phosphorolysis of adenosine and inosine nucleosides, yielding D-ribose 1-phosphate and the respective free bases, adenine and hypoxanthine. Also catalyzes the phosphorolysis of S-methyl-5'-thioadenosine into adenine and S-methyl-5-thio-alpha-D-ribose 1-phosphate. Also has adenosine deaminase activity.</text>
</comment>
<dbReference type="EMBL" id="JACCFY010000001">
    <property type="protein sequence ID" value="NYJ79259.1"/>
    <property type="molecule type" value="Genomic_DNA"/>
</dbReference>
<dbReference type="Gene3D" id="3.60.140.10">
    <property type="entry name" value="CNF1/YfiH-like putative cysteine hydrolases"/>
    <property type="match status" value="1"/>
</dbReference>
<dbReference type="InterPro" id="IPR038371">
    <property type="entry name" value="Cu_polyphenol_OxRdtase_sf"/>
</dbReference>
<dbReference type="RefSeq" id="WP_179542501.1">
    <property type="nucleotide sequence ID" value="NZ_BAAALL010000001.1"/>
</dbReference>
<comment type="caution">
    <text evidence="12">The sequence shown here is derived from an EMBL/GenBank/DDBJ whole genome shotgun (WGS) entry which is preliminary data.</text>
</comment>
<keyword evidence="4" id="KW-0808">Transferase</keyword>
<comment type="catalytic activity">
    <reaction evidence="9">
        <text>adenosine + H2O + H(+) = inosine + NH4(+)</text>
        <dbReference type="Rhea" id="RHEA:24408"/>
        <dbReference type="ChEBI" id="CHEBI:15377"/>
        <dbReference type="ChEBI" id="CHEBI:15378"/>
        <dbReference type="ChEBI" id="CHEBI:16335"/>
        <dbReference type="ChEBI" id="CHEBI:17596"/>
        <dbReference type="ChEBI" id="CHEBI:28938"/>
        <dbReference type="EC" id="3.5.4.4"/>
    </reaction>
    <physiologicalReaction direction="left-to-right" evidence="9">
        <dbReference type="Rhea" id="RHEA:24409"/>
    </physiologicalReaction>
</comment>
<keyword evidence="6" id="KW-0378">Hydrolase</keyword>
<dbReference type="AlphaFoldDB" id="A0A7Z0GNH6"/>
<evidence type="ECO:0000256" key="9">
    <source>
        <dbReference type="ARBA" id="ARBA00047989"/>
    </source>
</evidence>
<dbReference type="GO" id="GO:0016787">
    <property type="term" value="F:hydrolase activity"/>
    <property type="evidence" value="ECO:0007669"/>
    <property type="project" value="UniProtKB-KW"/>
</dbReference>
<dbReference type="GO" id="GO:0005507">
    <property type="term" value="F:copper ion binding"/>
    <property type="evidence" value="ECO:0007669"/>
    <property type="project" value="TreeGrafter"/>
</dbReference>
<organism evidence="12 13">
    <name type="scientific">Nesterenkonia xinjiangensis</name>
    <dbReference type="NCBI Taxonomy" id="225327"/>
    <lineage>
        <taxon>Bacteria</taxon>
        <taxon>Bacillati</taxon>
        <taxon>Actinomycetota</taxon>
        <taxon>Actinomycetes</taxon>
        <taxon>Micrococcales</taxon>
        <taxon>Micrococcaceae</taxon>
        <taxon>Nesterenkonia</taxon>
    </lineage>
</organism>
<evidence type="ECO:0000256" key="1">
    <source>
        <dbReference type="ARBA" id="ARBA00000553"/>
    </source>
</evidence>
<gene>
    <name evidence="12" type="ORF">HNR09_002670</name>
</gene>
<keyword evidence="7" id="KW-0862">Zinc</keyword>
<keyword evidence="5" id="KW-0479">Metal-binding</keyword>
<dbReference type="PANTHER" id="PTHR30616">
    <property type="entry name" value="UNCHARACTERIZED PROTEIN YFIH"/>
    <property type="match status" value="1"/>
</dbReference>
<dbReference type="Proteomes" id="UP000535437">
    <property type="component" value="Unassembled WGS sequence"/>
</dbReference>
<comment type="catalytic activity">
    <reaction evidence="10">
        <text>adenosine + phosphate = alpha-D-ribose 1-phosphate + adenine</text>
        <dbReference type="Rhea" id="RHEA:27642"/>
        <dbReference type="ChEBI" id="CHEBI:16335"/>
        <dbReference type="ChEBI" id="CHEBI:16708"/>
        <dbReference type="ChEBI" id="CHEBI:43474"/>
        <dbReference type="ChEBI" id="CHEBI:57720"/>
        <dbReference type="EC" id="2.4.2.1"/>
    </reaction>
    <physiologicalReaction direction="left-to-right" evidence="10">
        <dbReference type="Rhea" id="RHEA:27643"/>
    </physiologicalReaction>
</comment>
<evidence type="ECO:0000256" key="4">
    <source>
        <dbReference type="ARBA" id="ARBA00022679"/>
    </source>
</evidence>
<comment type="similarity">
    <text evidence="3">Belongs to the purine nucleoside phosphorylase YfiH/LACC1 family.</text>
</comment>
<comment type="catalytic activity">
    <reaction evidence="11">
        <text>S-methyl-5'-thioadenosine + phosphate = 5-(methylsulfanyl)-alpha-D-ribose 1-phosphate + adenine</text>
        <dbReference type="Rhea" id="RHEA:11852"/>
        <dbReference type="ChEBI" id="CHEBI:16708"/>
        <dbReference type="ChEBI" id="CHEBI:17509"/>
        <dbReference type="ChEBI" id="CHEBI:43474"/>
        <dbReference type="ChEBI" id="CHEBI:58533"/>
        <dbReference type="EC" id="2.4.2.28"/>
    </reaction>
    <physiologicalReaction direction="left-to-right" evidence="11">
        <dbReference type="Rhea" id="RHEA:11853"/>
    </physiologicalReaction>
</comment>
<evidence type="ECO:0000256" key="10">
    <source>
        <dbReference type="ARBA" id="ARBA00048968"/>
    </source>
</evidence>
<evidence type="ECO:0000256" key="5">
    <source>
        <dbReference type="ARBA" id="ARBA00022723"/>
    </source>
</evidence>
<evidence type="ECO:0008006" key="14">
    <source>
        <dbReference type="Google" id="ProtNLM"/>
    </source>
</evidence>
<dbReference type="GO" id="GO:0017061">
    <property type="term" value="F:S-methyl-5-thioadenosine phosphorylase activity"/>
    <property type="evidence" value="ECO:0007669"/>
    <property type="project" value="UniProtKB-EC"/>
</dbReference>
<dbReference type="InterPro" id="IPR003730">
    <property type="entry name" value="Cu_polyphenol_OxRdtase"/>
</dbReference>
<comment type="catalytic activity">
    <reaction evidence="1">
        <text>inosine + phosphate = alpha-D-ribose 1-phosphate + hypoxanthine</text>
        <dbReference type="Rhea" id="RHEA:27646"/>
        <dbReference type="ChEBI" id="CHEBI:17368"/>
        <dbReference type="ChEBI" id="CHEBI:17596"/>
        <dbReference type="ChEBI" id="CHEBI:43474"/>
        <dbReference type="ChEBI" id="CHEBI:57720"/>
        <dbReference type="EC" id="2.4.2.1"/>
    </reaction>
    <physiologicalReaction direction="left-to-right" evidence="1">
        <dbReference type="Rhea" id="RHEA:27647"/>
    </physiologicalReaction>
</comment>
<reference evidence="12 13" key="1">
    <citation type="submission" date="2020-07" db="EMBL/GenBank/DDBJ databases">
        <title>Sequencing the genomes of 1000 actinobacteria strains.</title>
        <authorList>
            <person name="Klenk H.-P."/>
        </authorList>
    </citation>
    <scope>NUCLEOTIDE SEQUENCE [LARGE SCALE GENOMIC DNA]</scope>
    <source>
        <strain evidence="12 13">DSM 15475</strain>
    </source>
</reference>
<dbReference type="InterPro" id="IPR011324">
    <property type="entry name" value="Cytotoxic_necrot_fac-like_cat"/>
</dbReference>
<evidence type="ECO:0000256" key="3">
    <source>
        <dbReference type="ARBA" id="ARBA00007353"/>
    </source>
</evidence>
<accession>A0A7Z0GNH6</accession>
<evidence type="ECO:0000256" key="2">
    <source>
        <dbReference type="ARBA" id="ARBA00003215"/>
    </source>
</evidence>
<dbReference type="SUPFAM" id="SSF64438">
    <property type="entry name" value="CNF1/YfiH-like putative cysteine hydrolases"/>
    <property type="match status" value="1"/>
</dbReference>
<evidence type="ECO:0000313" key="13">
    <source>
        <dbReference type="Proteomes" id="UP000535437"/>
    </source>
</evidence>
<proteinExistence type="inferred from homology"/>
<protein>
    <recommendedName>
        <fullName evidence="14">Purine nucleoside phosphorylase</fullName>
    </recommendedName>
</protein>